<dbReference type="InterPro" id="IPR011335">
    <property type="entry name" value="Restrct_endonuc-II-like"/>
</dbReference>
<gene>
    <name evidence="2" type="ORF">IQ217_05415</name>
</gene>
<dbReference type="RefSeq" id="WP_194019189.1">
    <property type="nucleotide sequence ID" value="NZ_JADEVV010000011.1"/>
</dbReference>
<keyword evidence="2" id="KW-0540">Nuclease</keyword>
<dbReference type="EMBL" id="JADEVV010000011">
    <property type="protein sequence ID" value="MBE9253311.1"/>
    <property type="molecule type" value="Genomic_DNA"/>
</dbReference>
<evidence type="ECO:0000313" key="2">
    <source>
        <dbReference type="EMBL" id="MBE9253311.1"/>
    </source>
</evidence>
<evidence type="ECO:0000259" key="1">
    <source>
        <dbReference type="Pfam" id="PF04480"/>
    </source>
</evidence>
<protein>
    <submittedName>
        <fullName evidence="2">Endonuclease domain-containing protein</fullName>
    </submittedName>
</protein>
<dbReference type="PANTHER" id="PTHR38590:SF1">
    <property type="entry name" value="BLL0828 PROTEIN"/>
    <property type="match status" value="1"/>
</dbReference>
<dbReference type="GO" id="GO:0004519">
    <property type="term" value="F:endonuclease activity"/>
    <property type="evidence" value="ECO:0007669"/>
    <property type="project" value="UniProtKB-KW"/>
</dbReference>
<dbReference type="CDD" id="cd01038">
    <property type="entry name" value="Endonuclease_DUF559"/>
    <property type="match status" value="1"/>
</dbReference>
<feature type="domain" description="DUF559" evidence="1">
    <location>
        <begin position="13"/>
        <end position="118"/>
    </location>
</feature>
<keyword evidence="2" id="KW-0378">Hydrolase</keyword>
<dbReference type="PANTHER" id="PTHR38590">
    <property type="entry name" value="BLL0828 PROTEIN"/>
    <property type="match status" value="1"/>
</dbReference>
<keyword evidence="2" id="KW-0255">Endonuclease</keyword>
<accession>A0ABR9VSU6</accession>
<keyword evidence="3" id="KW-1185">Reference proteome</keyword>
<reference evidence="2 3" key="1">
    <citation type="submission" date="2020-10" db="EMBL/GenBank/DDBJ databases">
        <authorList>
            <person name="Castelo-Branco R."/>
            <person name="Eusebio N."/>
            <person name="Adriana R."/>
            <person name="Vieira A."/>
            <person name="Brugerolle De Fraissinette N."/>
            <person name="Rezende De Castro R."/>
            <person name="Schneider M.P."/>
            <person name="Vasconcelos V."/>
            <person name="Leao P.N."/>
        </authorList>
    </citation>
    <scope>NUCLEOTIDE SEQUENCE [LARGE SCALE GENOMIC DNA]</scope>
    <source>
        <strain evidence="2 3">LEGE 00031</strain>
    </source>
</reference>
<dbReference type="Proteomes" id="UP000658720">
    <property type="component" value="Unassembled WGS sequence"/>
</dbReference>
<organism evidence="2 3">
    <name type="scientific">Synechocystis salina LEGE 00031</name>
    <dbReference type="NCBI Taxonomy" id="1828736"/>
    <lineage>
        <taxon>Bacteria</taxon>
        <taxon>Bacillati</taxon>
        <taxon>Cyanobacteriota</taxon>
        <taxon>Cyanophyceae</taxon>
        <taxon>Synechococcales</taxon>
        <taxon>Merismopediaceae</taxon>
        <taxon>Synechocystis</taxon>
    </lineage>
</organism>
<comment type="caution">
    <text evidence="2">The sequence shown here is derived from an EMBL/GenBank/DDBJ whole genome shotgun (WGS) entry which is preliminary data.</text>
</comment>
<sequence length="129" mass="14984">MKDSHRIPGTTKEIEQAARTLRKGATQAEKILWHSLRNRQILGFKFRRQHPIGNFIVDFYCPQLKLVIEVDGSIHDNQQEYDQYRSEKLKEFGHYVLRFTSNQVIDDLASVLEKITQTTQTLFPPVLGG</sequence>
<dbReference type="InterPro" id="IPR007569">
    <property type="entry name" value="DUF559"/>
</dbReference>
<evidence type="ECO:0000313" key="3">
    <source>
        <dbReference type="Proteomes" id="UP000658720"/>
    </source>
</evidence>
<name>A0ABR9VSU6_9SYNC</name>
<dbReference type="SUPFAM" id="SSF52980">
    <property type="entry name" value="Restriction endonuclease-like"/>
    <property type="match status" value="1"/>
</dbReference>
<dbReference type="Gene3D" id="3.40.960.10">
    <property type="entry name" value="VSR Endonuclease"/>
    <property type="match status" value="1"/>
</dbReference>
<dbReference type="Pfam" id="PF04480">
    <property type="entry name" value="DUF559"/>
    <property type="match status" value="1"/>
</dbReference>
<proteinExistence type="predicted"/>
<dbReference type="InterPro" id="IPR047216">
    <property type="entry name" value="Endonuclease_DUF559_bact"/>
</dbReference>